<evidence type="ECO:0000313" key="1">
    <source>
        <dbReference type="EMBL" id="OYV81591.1"/>
    </source>
</evidence>
<dbReference type="Proteomes" id="UP000216779">
    <property type="component" value="Unassembled WGS sequence"/>
</dbReference>
<dbReference type="Pfam" id="PF08886">
    <property type="entry name" value="GshA"/>
    <property type="match status" value="1"/>
</dbReference>
<dbReference type="InterPro" id="IPR042520">
    <property type="entry name" value="GshA_N"/>
</dbReference>
<comment type="caution">
    <text evidence="1">The sequence shown here is derived from an EMBL/GenBank/DDBJ whole genome shotgun (WGS) entry which is preliminary data.</text>
</comment>
<protein>
    <submittedName>
        <fullName evidence="1">Glutamate--cysteine ligase</fullName>
    </submittedName>
</protein>
<proteinExistence type="predicted"/>
<dbReference type="InterPro" id="IPR011718">
    <property type="entry name" value="GshA"/>
</dbReference>
<keyword evidence="1" id="KW-0436">Ligase</keyword>
<accession>A0A257TAB1</accession>
<organism evidence="1 2">
    <name type="scientific">Acidithiobacillus ferrivorans</name>
    <dbReference type="NCBI Taxonomy" id="160808"/>
    <lineage>
        <taxon>Bacteria</taxon>
        <taxon>Pseudomonadati</taxon>
        <taxon>Pseudomonadota</taxon>
        <taxon>Acidithiobacillia</taxon>
        <taxon>Acidithiobacillales</taxon>
        <taxon>Acidithiobacillaceae</taxon>
        <taxon>Acidithiobacillus</taxon>
    </lineage>
</organism>
<name>A0A257TAB1_9PROT</name>
<reference evidence="1 2" key="1">
    <citation type="submission" date="2017-03" db="EMBL/GenBank/DDBJ databases">
        <title>Lifting the veil on microbial sulfur biogeochemistry in mining wastewaters.</title>
        <authorList>
            <person name="Kantor R.S."/>
            <person name="Colenbrander Nelson T."/>
            <person name="Marshall S."/>
            <person name="Bennett D."/>
            <person name="Apte S."/>
            <person name="Camacho D."/>
            <person name="Thomas B.C."/>
            <person name="Warren L.A."/>
            <person name="Banfield J.F."/>
        </authorList>
    </citation>
    <scope>NUCLEOTIDE SEQUENCE [LARGE SCALE GENOMIC DNA]</scope>
    <source>
        <strain evidence="1">21-59-9</strain>
    </source>
</reference>
<evidence type="ECO:0000313" key="2">
    <source>
        <dbReference type="Proteomes" id="UP000216779"/>
    </source>
</evidence>
<dbReference type="AlphaFoldDB" id="A0A257TAB1"/>
<dbReference type="EMBL" id="NCBC01000126">
    <property type="protein sequence ID" value="OYV81591.1"/>
    <property type="molecule type" value="Genomic_DNA"/>
</dbReference>
<sequence length="439" mass="49946">MTEVIRDIPFLATDRVEALLDIERHLITAQSTIERWFRGQWQRTPPPFYASVDLRNAGFKLAPVDTNLFSAGFNNLNPEFSPLYVSAIQHYLNQYHPGLERVLLIPENHTRNLFYLENVARLRELLELSGLEVRVGSLILDDRMAYNLPSGNLLLLEPLQRIGGRLTTAGFDAQLILLNNDLSGGVPEILEHLEQPVLPPLAAGWRNRRKSQHFAHYRAVAQELAEVIDIDPWLIDPVFRRCQGIDFMRSEGRECLVANVDAVLEITRERYAHYGIRQRPFVIVKADAGTYGMGIMTAYSGEEFLDLNRRERTRMAKSKEGLPVSDVFIQEGVYTFEQTAQEAVAEPVVYMIGQQVLGGFYRVHTERGRDENLNAPGAHFEPMAFGQTCVVPCRKSPPDAPVNRYYAYGVIARLALVAATREMADWRLQECRRQVNEHA</sequence>
<gene>
    <name evidence="1" type="ORF">B7Z70_05060</name>
</gene>
<dbReference type="NCBIfam" id="TIGR02049">
    <property type="entry name" value="gshA_ferroox"/>
    <property type="match status" value="1"/>
</dbReference>
<dbReference type="Gene3D" id="3.40.50.11280">
    <property type="entry name" value="Glutamate-cysteine ligase, N-terminal domain"/>
    <property type="match status" value="1"/>
</dbReference>
<dbReference type="GO" id="GO:0016874">
    <property type="term" value="F:ligase activity"/>
    <property type="evidence" value="ECO:0007669"/>
    <property type="project" value="UniProtKB-KW"/>
</dbReference>